<evidence type="ECO:0000313" key="8">
    <source>
        <dbReference type="Proteomes" id="UP001204621"/>
    </source>
</evidence>
<feature type="transmembrane region" description="Helical" evidence="6">
    <location>
        <begin position="202"/>
        <end position="221"/>
    </location>
</feature>
<feature type="transmembrane region" description="Helical" evidence="6">
    <location>
        <begin position="164"/>
        <end position="182"/>
    </location>
</feature>
<feature type="transmembrane region" description="Helical" evidence="6">
    <location>
        <begin position="12"/>
        <end position="34"/>
    </location>
</feature>
<feature type="transmembrane region" description="Helical" evidence="6">
    <location>
        <begin position="417"/>
        <end position="442"/>
    </location>
</feature>
<feature type="transmembrane region" description="Helical" evidence="6">
    <location>
        <begin position="271"/>
        <end position="292"/>
    </location>
</feature>
<dbReference type="PANTHER" id="PTHR43652">
    <property type="entry name" value="BASIC AMINO ACID ANTIPORTER YFCC-RELATED"/>
    <property type="match status" value="1"/>
</dbReference>
<sequence length="478" mass="49734">MSHATQHGSKRWALDPVMMMFAALAVAIALTWTIPSGQYERKGGSQNALVIPGTYRELPKALDAAALLPPAGKKSEEGAKEPKIAPATVARPVSPAALVTAIPEGLARSSSLIFMILLLGGMFGVLRTSGALDAGIERLLSLTGGRAGVVVPVVMLAVSAGSTFLGLISEYLLIIPIVIALAERMGRSRLFGFAMLTLAAKVGYLASVTNPVALLIAQPIVGAPAFSGAGLRLAIWAVFLAIAIAVVLGVGRQDQHTTVHCDHQPLSKRHLAVLLVIGATVALLVLGSAEFGWRDAQFASLFVVSAALVGIAAGMTPRQGAHAFVDGMKSMMLAALLVGMARGVELVLRDGMILDTIIAFASHHVAALPPVIVAPLVMLFEMFLTLLIPSTSAKAALSIPILAPIAHSVGVSGQTTVLAFLLGNGLVNMFAPTSGMLLAYLATANIPYSTWFRFVLPLFCLFTVLSAAAVMIAVLIGY</sequence>
<comment type="caution">
    <text evidence="7">The sequence shown here is derived from an EMBL/GenBank/DDBJ whole genome shotgun (WGS) entry which is preliminary data.</text>
</comment>
<dbReference type="InterPro" id="IPR051679">
    <property type="entry name" value="DASS-Related_Transporters"/>
</dbReference>
<evidence type="ECO:0000256" key="6">
    <source>
        <dbReference type="SAM" id="Phobius"/>
    </source>
</evidence>
<protein>
    <submittedName>
        <fullName evidence="7">YfcC family protein</fullName>
    </submittedName>
</protein>
<keyword evidence="8" id="KW-1185">Reference proteome</keyword>
<feature type="transmembrane region" description="Helical" evidence="6">
    <location>
        <begin position="106"/>
        <end position="126"/>
    </location>
</feature>
<gene>
    <name evidence="7" type="ORF">NX778_02050</name>
</gene>
<accession>A0ABT2CTC6</accession>
<dbReference type="InterPro" id="IPR018385">
    <property type="entry name" value="C4_dicarb_anaerob_car-like"/>
</dbReference>
<proteinExistence type="predicted"/>
<evidence type="ECO:0000256" key="1">
    <source>
        <dbReference type="ARBA" id="ARBA00004651"/>
    </source>
</evidence>
<evidence type="ECO:0000256" key="3">
    <source>
        <dbReference type="ARBA" id="ARBA00022692"/>
    </source>
</evidence>
<evidence type="ECO:0000256" key="4">
    <source>
        <dbReference type="ARBA" id="ARBA00022989"/>
    </source>
</evidence>
<keyword evidence="2" id="KW-1003">Cell membrane</keyword>
<feature type="transmembrane region" description="Helical" evidence="6">
    <location>
        <begin position="233"/>
        <end position="251"/>
    </location>
</feature>
<organism evidence="7 8">
    <name type="scientific">Massilia terrae</name>
    <dbReference type="NCBI Taxonomy" id="1811224"/>
    <lineage>
        <taxon>Bacteria</taxon>
        <taxon>Pseudomonadati</taxon>
        <taxon>Pseudomonadota</taxon>
        <taxon>Betaproteobacteria</taxon>
        <taxon>Burkholderiales</taxon>
        <taxon>Oxalobacteraceae</taxon>
        <taxon>Telluria group</taxon>
        <taxon>Massilia</taxon>
    </lineage>
</organism>
<evidence type="ECO:0000256" key="2">
    <source>
        <dbReference type="ARBA" id="ARBA00022475"/>
    </source>
</evidence>
<feature type="transmembrane region" description="Helical" evidence="6">
    <location>
        <begin position="328"/>
        <end position="348"/>
    </location>
</feature>
<dbReference type="PANTHER" id="PTHR43652:SF6">
    <property type="entry name" value="ARGININE REPRESSOR"/>
    <property type="match status" value="1"/>
</dbReference>
<dbReference type="Proteomes" id="UP001204621">
    <property type="component" value="Unassembled WGS sequence"/>
</dbReference>
<keyword evidence="5 6" id="KW-0472">Membrane</keyword>
<comment type="subcellular location">
    <subcellularLocation>
        <location evidence="1">Cell membrane</location>
        <topology evidence="1">Multi-pass membrane protein</topology>
    </subcellularLocation>
</comment>
<dbReference type="Pfam" id="PF03606">
    <property type="entry name" value="DcuC"/>
    <property type="match status" value="1"/>
</dbReference>
<keyword evidence="3 6" id="KW-0812">Transmembrane</keyword>
<feature type="transmembrane region" description="Helical" evidence="6">
    <location>
        <begin position="298"/>
        <end position="316"/>
    </location>
</feature>
<evidence type="ECO:0000256" key="5">
    <source>
        <dbReference type="ARBA" id="ARBA00023136"/>
    </source>
</evidence>
<dbReference type="RefSeq" id="WP_258810016.1">
    <property type="nucleotide sequence ID" value="NZ_JANUGU010000001.1"/>
</dbReference>
<keyword evidence="4 6" id="KW-1133">Transmembrane helix</keyword>
<feature type="transmembrane region" description="Helical" evidence="6">
    <location>
        <begin position="454"/>
        <end position="476"/>
    </location>
</feature>
<name>A0ABT2CTC6_9BURK</name>
<evidence type="ECO:0000313" key="7">
    <source>
        <dbReference type="EMBL" id="MCS0656841.1"/>
    </source>
</evidence>
<reference evidence="7 8" key="1">
    <citation type="submission" date="2022-08" db="EMBL/GenBank/DDBJ databases">
        <title>Reclassification of Massilia species as members of the genera Telluria, Duganella, Pseudoduganella, Mokoshia gen. nov. and Zemynaea gen. nov. using orthogonal and non-orthogonal genome-based approaches.</title>
        <authorList>
            <person name="Bowman J.P."/>
        </authorList>
    </citation>
    <scope>NUCLEOTIDE SEQUENCE [LARGE SCALE GENOMIC DNA]</scope>
    <source>
        <strain evidence="7 8">JCM 31606</strain>
    </source>
</reference>
<dbReference type="EMBL" id="JANUGU010000001">
    <property type="protein sequence ID" value="MCS0656841.1"/>
    <property type="molecule type" value="Genomic_DNA"/>
</dbReference>
<feature type="transmembrane region" description="Helical" evidence="6">
    <location>
        <begin position="368"/>
        <end position="388"/>
    </location>
</feature>